<dbReference type="Gene3D" id="1.25.40.20">
    <property type="entry name" value="Ankyrin repeat-containing domain"/>
    <property type="match status" value="1"/>
</dbReference>
<dbReference type="EMBL" id="JBAMMX010000023">
    <property type="protein sequence ID" value="KAK6917157.1"/>
    <property type="molecule type" value="Genomic_DNA"/>
</dbReference>
<dbReference type="Proteomes" id="UP001370490">
    <property type="component" value="Unassembled WGS sequence"/>
</dbReference>
<evidence type="ECO:0000313" key="1">
    <source>
        <dbReference type="EMBL" id="KAK6917157.1"/>
    </source>
</evidence>
<organism evidence="1 2">
    <name type="scientific">Dillenia turbinata</name>
    <dbReference type="NCBI Taxonomy" id="194707"/>
    <lineage>
        <taxon>Eukaryota</taxon>
        <taxon>Viridiplantae</taxon>
        <taxon>Streptophyta</taxon>
        <taxon>Embryophyta</taxon>
        <taxon>Tracheophyta</taxon>
        <taxon>Spermatophyta</taxon>
        <taxon>Magnoliopsida</taxon>
        <taxon>eudicotyledons</taxon>
        <taxon>Gunneridae</taxon>
        <taxon>Pentapetalae</taxon>
        <taxon>Dilleniales</taxon>
        <taxon>Dilleniaceae</taxon>
        <taxon>Dillenia</taxon>
    </lineage>
</organism>
<dbReference type="SUPFAM" id="SSF48403">
    <property type="entry name" value="Ankyrin repeat"/>
    <property type="match status" value="1"/>
</dbReference>
<dbReference type="GO" id="GO:0016020">
    <property type="term" value="C:membrane"/>
    <property type="evidence" value="ECO:0007669"/>
    <property type="project" value="TreeGrafter"/>
</dbReference>
<gene>
    <name evidence="1" type="ORF">RJ641_017908</name>
</gene>
<proteinExistence type="predicted"/>
<dbReference type="Pfam" id="PF12796">
    <property type="entry name" value="Ank_2"/>
    <property type="match status" value="1"/>
</dbReference>
<dbReference type="Gene3D" id="1.10.510.10">
    <property type="entry name" value="Transferase(Phosphotransferase) domain 1"/>
    <property type="match status" value="1"/>
</dbReference>
<dbReference type="PANTHER" id="PTHR24177">
    <property type="entry name" value="CASKIN"/>
    <property type="match status" value="1"/>
</dbReference>
<sequence length="540" mass="62382">MISIGRRAEFKFLEDMDHVIGGKFKLGQKIGSGSFGELFLGANAQSGEELLSSWYWFGVEGEYNAMVIDLLGPSLEDLFNYWGRKFSLKTVLMLADQLMELAEGESEERYILPLYQAAVQGNWEEAEKFGISWLKSEITPNKFTTLHWAVLHGQDKFVEKLLRYLDTDDLRKQTKAGDNVLTFAASVGNLKIAQLLVKRDSELVSITAPDLPVITAAMHGRRKLVEYLHPLTPVLKEQHEDAFTLLVWCIHHEFFDIALDILQHNVLLATYLSDDNTALRQLMSMPWAFESGNEYDNPIRQFVPTSLNNKANHKANFDFGMDVEVPEKTCHKDIESAHQSPENEKSIKRKVPYLKNIYDEKVKHKRAKKLLRFICHQVKTKRFNELEGIQFFRATFIAAKNGILEFFEEVLEFYPDAIYWEDTKNKKYTVLDYAIENRRSKIFSLYYSFGTIKHFISRHTDEENNCMLHIAARMPDDKRLRQITGIALQMQREVQWYEAIEVIIPPDYKTMKNAEPKEAPKGGGTTAQFFEDKGCKKFLA</sequence>
<name>A0AAN8UXA3_9MAGN</name>
<dbReference type="InterPro" id="IPR036770">
    <property type="entry name" value="Ankyrin_rpt-contain_sf"/>
</dbReference>
<evidence type="ECO:0000313" key="2">
    <source>
        <dbReference type="Proteomes" id="UP001370490"/>
    </source>
</evidence>
<protein>
    <submittedName>
        <fullName evidence="1">Uncharacterized protein</fullName>
    </submittedName>
</protein>
<accession>A0AAN8UXA3</accession>
<reference evidence="1 2" key="1">
    <citation type="submission" date="2023-12" db="EMBL/GenBank/DDBJ databases">
        <title>A high-quality genome assembly for Dillenia turbinata (Dilleniales).</title>
        <authorList>
            <person name="Chanderbali A."/>
        </authorList>
    </citation>
    <scope>NUCLEOTIDE SEQUENCE [LARGE SCALE GENOMIC DNA]</scope>
    <source>
        <strain evidence="1">LSX21</strain>
        <tissue evidence="1">Leaf</tissue>
    </source>
</reference>
<dbReference type="InterPro" id="IPR002110">
    <property type="entry name" value="Ankyrin_rpt"/>
</dbReference>
<comment type="caution">
    <text evidence="1">The sequence shown here is derived from an EMBL/GenBank/DDBJ whole genome shotgun (WGS) entry which is preliminary data.</text>
</comment>
<dbReference type="SUPFAM" id="SSF56112">
    <property type="entry name" value="Protein kinase-like (PK-like)"/>
    <property type="match status" value="1"/>
</dbReference>
<dbReference type="AlphaFoldDB" id="A0AAN8UXA3"/>
<keyword evidence="2" id="KW-1185">Reference proteome</keyword>
<dbReference type="SMART" id="SM00248">
    <property type="entry name" value="ANK"/>
    <property type="match status" value="2"/>
</dbReference>
<dbReference type="PANTHER" id="PTHR24177:SF292">
    <property type="entry name" value="ANKYRIN REPEAT FAMILY PROTEIN-RELATED"/>
    <property type="match status" value="1"/>
</dbReference>
<dbReference type="InterPro" id="IPR011009">
    <property type="entry name" value="Kinase-like_dom_sf"/>
</dbReference>